<accession>A0A1F7URA9</accession>
<evidence type="ECO:0000313" key="1">
    <source>
        <dbReference type="EMBL" id="OGL80238.1"/>
    </source>
</evidence>
<dbReference type="EMBL" id="MGEK01000039">
    <property type="protein sequence ID" value="OGL80238.1"/>
    <property type="molecule type" value="Genomic_DNA"/>
</dbReference>
<reference evidence="1 2" key="1">
    <citation type="journal article" date="2016" name="Nat. Commun.">
        <title>Thousands of microbial genomes shed light on interconnected biogeochemical processes in an aquifer system.</title>
        <authorList>
            <person name="Anantharaman K."/>
            <person name="Brown C.T."/>
            <person name="Hug L.A."/>
            <person name="Sharon I."/>
            <person name="Castelle C.J."/>
            <person name="Probst A.J."/>
            <person name="Thomas B.C."/>
            <person name="Singh A."/>
            <person name="Wilkins M.J."/>
            <person name="Karaoz U."/>
            <person name="Brodie E.L."/>
            <person name="Williams K.H."/>
            <person name="Hubbard S.S."/>
            <person name="Banfield J.F."/>
        </authorList>
    </citation>
    <scope>NUCLEOTIDE SEQUENCE [LARGE SCALE GENOMIC DNA]</scope>
</reference>
<proteinExistence type="predicted"/>
<gene>
    <name evidence="1" type="ORF">A2936_02625</name>
</gene>
<evidence type="ECO:0000313" key="2">
    <source>
        <dbReference type="Proteomes" id="UP000176846"/>
    </source>
</evidence>
<protein>
    <submittedName>
        <fullName evidence="1">Uncharacterized protein</fullName>
    </submittedName>
</protein>
<comment type="caution">
    <text evidence="1">The sequence shown here is derived from an EMBL/GenBank/DDBJ whole genome shotgun (WGS) entry which is preliminary data.</text>
</comment>
<organism evidence="1 2">
    <name type="scientific">Candidatus Uhrbacteria bacterium RIFCSPLOWO2_01_FULL_47_25</name>
    <dbReference type="NCBI Taxonomy" id="1802402"/>
    <lineage>
        <taxon>Bacteria</taxon>
        <taxon>Candidatus Uhriibacteriota</taxon>
    </lineage>
</organism>
<dbReference type="AlphaFoldDB" id="A0A1F7URA9"/>
<dbReference type="Proteomes" id="UP000176846">
    <property type="component" value="Unassembled WGS sequence"/>
</dbReference>
<sequence>MAQIDDDFPAGLRVQHVDAKKIGTVQAAFGGPKCLYDPWEVPIVWDGETVSHGVTVKSLRRLDQSA</sequence>
<name>A0A1F7URA9_9BACT</name>